<feature type="region of interest" description="Disordered" evidence="1">
    <location>
        <begin position="178"/>
        <end position="249"/>
    </location>
</feature>
<dbReference type="GO" id="GO:0036297">
    <property type="term" value="P:interstrand cross-link repair"/>
    <property type="evidence" value="ECO:0007669"/>
    <property type="project" value="InterPro"/>
</dbReference>
<dbReference type="InterPro" id="IPR003516">
    <property type="entry name" value="FANCA"/>
</dbReference>
<feature type="domain" description="Fanconi anaemia group A protein N-terminal" evidence="2">
    <location>
        <begin position="409"/>
        <end position="614"/>
    </location>
</feature>
<protein>
    <recommendedName>
        <fullName evidence="2">Fanconi anaemia group A protein N-terminal domain-containing protein</fullName>
    </recommendedName>
</protein>
<evidence type="ECO:0000313" key="4">
    <source>
        <dbReference type="Proteomes" id="UP001286313"/>
    </source>
</evidence>
<dbReference type="PANTHER" id="PTHR12047">
    <property type="entry name" value="FANCONI ANEMIA GROUP A PROTEIN"/>
    <property type="match status" value="1"/>
</dbReference>
<name>A0AAE1FRL6_PETCI</name>
<feature type="compositionally biased region" description="Polar residues" evidence="1">
    <location>
        <begin position="178"/>
        <end position="193"/>
    </location>
</feature>
<organism evidence="3 4">
    <name type="scientific">Petrolisthes cinctipes</name>
    <name type="common">Flat porcelain crab</name>
    <dbReference type="NCBI Taxonomy" id="88211"/>
    <lineage>
        <taxon>Eukaryota</taxon>
        <taxon>Metazoa</taxon>
        <taxon>Ecdysozoa</taxon>
        <taxon>Arthropoda</taxon>
        <taxon>Crustacea</taxon>
        <taxon>Multicrustacea</taxon>
        <taxon>Malacostraca</taxon>
        <taxon>Eumalacostraca</taxon>
        <taxon>Eucarida</taxon>
        <taxon>Decapoda</taxon>
        <taxon>Pleocyemata</taxon>
        <taxon>Anomura</taxon>
        <taxon>Galatheoidea</taxon>
        <taxon>Porcellanidae</taxon>
        <taxon>Petrolisthes</taxon>
    </lineage>
</organism>
<dbReference type="Proteomes" id="UP001286313">
    <property type="component" value="Unassembled WGS sequence"/>
</dbReference>
<reference evidence="3" key="1">
    <citation type="submission" date="2023-10" db="EMBL/GenBank/DDBJ databases">
        <title>Genome assemblies of two species of porcelain crab, Petrolisthes cinctipes and Petrolisthes manimaculis (Anomura: Porcellanidae).</title>
        <authorList>
            <person name="Angst P."/>
        </authorList>
    </citation>
    <scope>NUCLEOTIDE SEQUENCE</scope>
    <source>
        <strain evidence="3">PB745_01</strain>
        <tissue evidence="3">Gill</tissue>
    </source>
</reference>
<feature type="compositionally biased region" description="Gly residues" evidence="1">
    <location>
        <begin position="99"/>
        <end position="108"/>
    </location>
</feature>
<dbReference type="AlphaFoldDB" id="A0AAE1FRL6"/>
<gene>
    <name evidence="3" type="ORF">Pcinc_016302</name>
</gene>
<feature type="compositionally biased region" description="Basic and acidic residues" evidence="1">
    <location>
        <begin position="222"/>
        <end position="234"/>
    </location>
</feature>
<dbReference type="InterPro" id="IPR031729">
    <property type="entry name" value="Fanconi_A_N"/>
</dbReference>
<sequence>MALVGEGGRDVAEVRAGLARIMSRYNDLPSLIQENTREAWREVVVEELKQEALRQGVGVEEVARGAVVRQIRSLALQSQSADVRGLLSTLEELIRSGVVDGGGTGGDTTRGTTPTLPPSPHTLEILSHSRCIDGTDHSPTTPREEHRACHIPGEEAAAVVRDVLAALVSMAHDSIIPQQARHSTLPQRPTVATHSHAPGSSLGPTSFSVGSPKTLHNTPTTSKEHYKYSADHSKLSSNPSIYSTDLPTPLPAPAASSSLWGLQGQEEDYYDQLRVYAGEVLRSLTEGLVSYILENNAEIFIPKDDEEEEERGGAHETRKEGDSETRSTRPPPEKKCRIMHRTDREKHNYTVTKTSSNKDGVQKNIHTKETRQEEQTSGQHSIRRTNTNTEEDDGEAHTQAQAQAQQDPPTVTNIYALLTNCLSVGKQALVDYCSSQLVQILTHSPDLELALVLTRQDVWRSTHTNTALASMLRKLVVVLGLASSVETLERVVGSEEVNWGCVLTLVATLVTSHQAAVPLLRDTIERNIRRGCDDQEMESLVVGLVFARHASQEGPHVFPSYAQWFGALFSTEAASPVANKQAFVFMVRFLTNLVPHEPAYCLRAHLTAHIFTPRGCQ</sequence>
<feature type="compositionally biased region" description="Basic and acidic residues" evidence="1">
    <location>
        <begin position="311"/>
        <end position="348"/>
    </location>
</feature>
<proteinExistence type="predicted"/>
<feature type="compositionally biased region" description="Polar residues" evidence="1">
    <location>
        <begin position="349"/>
        <end position="359"/>
    </location>
</feature>
<evidence type="ECO:0000259" key="2">
    <source>
        <dbReference type="Pfam" id="PF15865"/>
    </source>
</evidence>
<evidence type="ECO:0000313" key="3">
    <source>
        <dbReference type="EMBL" id="KAK3879105.1"/>
    </source>
</evidence>
<keyword evidence="4" id="KW-1185">Reference proteome</keyword>
<dbReference type="EMBL" id="JAWQEG010001492">
    <property type="protein sequence ID" value="KAK3879105.1"/>
    <property type="molecule type" value="Genomic_DNA"/>
</dbReference>
<accession>A0AAE1FRL6</accession>
<dbReference type="PANTHER" id="PTHR12047:SF2">
    <property type="entry name" value="FANCONI ANEMIA GROUP A PROTEIN"/>
    <property type="match status" value="1"/>
</dbReference>
<dbReference type="GO" id="GO:0043240">
    <property type="term" value="C:Fanconi anaemia nuclear complex"/>
    <property type="evidence" value="ECO:0007669"/>
    <property type="project" value="InterPro"/>
</dbReference>
<comment type="caution">
    <text evidence="3">The sequence shown here is derived from an EMBL/GenBank/DDBJ whole genome shotgun (WGS) entry which is preliminary data.</text>
</comment>
<feature type="compositionally biased region" description="Polar residues" evidence="1">
    <location>
        <begin position="202"/>
        <end position="221"/>
    </location>
</feature>
<feature type="region of interest" description="Disordered" evidence="1">
    <location>
        <begin position="98"/>
        <end position="118"/>
    </location>
</feature>
<dbReference type="Pfam" id="PF15865">
    <property type="entry name" value="Fanconi_A_N"/>
    <property type="match status" value="1"/>
</dbReference>
<feature type="region of interest" description="Disordered" evidence="1">
    <location>
        <begin position="303"/>
        <end position="407"/>
    </location>
</feature>
<evidence type="ECO:0000256" key="1">
    <source>
        <dbReference type="SAM" id="MobiDB-lite"/>
    </source>
</evidence>
<feature type="compositionally biased region" description="Polar residues" evidence="1">
    <location>
        <begin position="235"/>
        <end position="245"/>
    </location>
</feature>
<feature type="compositionally biased region" description="Polar residues" evidence="1">
    <location>
        <begin position="375"/>
        <end position="388"/>
    </location>
</feature>
<feature type="non-terminal residue" evidence="3">
    <location>
        <position position="1"/>
    </location>
</feature>